<evidence type="ECO:0000313" key="2">
    <source>
        <dbReference type="Proteomes" id="UP000001037"/>
    </source>
</evidence>
<dbReference type="GeneID" id="11138735"/>
<organism evidence="1 2">
    <name type="scientific">Pyrolobus fumarii (strain DSM 11204 / 1A)</name>
    <dbReference type="NCBI Taxonomy" id="694429"/>
    <lineage>
        <taxon>Archaea</taxon>
        <taxon>Thermoproteota</taxon>
        <taxon>Thermoprotei</taxon>
        <taxon>Desulfurococcales</taxon>
        <taxon>Pyrodictiaceae</taxon>
        <taxon>Pyrolobus</taxon>
    </lineage>
</organism>
<dbReference type="AlphaFoldDB" id="G0EHQ2"/>
<dbReference type="EMBL" id="CP002838">
    <property type="protein sequence ID" value="AEM39405.1"/>
    <property type="molecule type" value="Genomic_DNA"/>
</dbReference>
<protein>
    <submittedName>
        <fullName evidence="1">Uncharacterized protein</fullName>
    </submittedName>
</protein>
<evidence type="ECO:0000313" key="1">
    <source>
        <dbReference type="EMBL" id="AEM39405.1"/>
    </source>
</evidence>
<dbReference type="HOGENOM" id="CLU_985595_0_0_2"/>
<dbReference type="STRING" id="694429.Pyrfu_1548"/>
<gene>
    <name evidence="1" type="ordered locus">Pyrfu_1548</name>
</gene>
<dbReference type="Proteomes" id="UP000001037">
    <property type="component" value="Chromosome"/>
</dbReference>
<sequence length="282" mass="31726">MVNSYEVRGRLELLGRERLTLRAYLEVYGGVFITPVGIVDASSGPRRVEYTVSLDVNRYYVPADVPLPKPQQPYTLVDYSIVYEHDPRLSLVQSDRDSTIVITDTAYTMVDGPAYPQLLVKNRDGAVRMPHELLWAYPLRPANRIYSRLVELEYRLLLGGSGCATLHAVNTVCAEDECLPEIEWRRGVARERLSASVRCWAKTFGADDSGEPQPVLVKVEGRDVHVRPQGGGGYGIVRLMIDCGGEVFAVEKLVRREWSWRLDEACRAVGYASLCPYCLQPF</sequence>
<accession>G0EHQ2</accession>
<dbReference type="InParanoid" id="G0EHQ2"/>
<dbReference type="RefSeq" id="WP_014027082.1">
    <property type="nucleotide sequence ID" value="NC_015931.1"/>
</dbReference>
<keyword evidence="2" id="KW-1185">Reference proteome</keyword>
<dbReference type="KEGG" id="pfm:Pyrfu_1548"/>
<proteinExistence type="predicted"/>
<reference evidence="1 2" key="1">
    <citation type="journal article" date="2011" name="Stand. Genomic Sci.">
        <title>Complete genome sequence of the hyperthermophilic chemolithoautotroph Pyrolobus fumarii type strain (1A).</title>
        <authorList>
            <person name="Anderson I."/>
            <person name="Goker M."/>
            <person name="Nolan M."/>
            <person name="Lucas S."/>
            <person name="Hammon N."/>
            <person name="Deshpande S."/>
            <person name="Cheng J.F."/>
            <person name="Tapia R."/>
            <person name="Han C."/>
            <person name="Goodwin L."/>
            <person name="Pitluck S."/>
            <person name="Huntemann M."/>
            <person name="Liolios K."/>
            <person name="Ivanova N."/>
            <person name="Pagani I."/>
            <person name="Mavromatis K."/>
            <person name="Ovchinikova G."/>
            <person name="Pati A."/>
            <person name="Chen A."/>
            <person name="Palaniappan K."/>
            <person name="Land M."/>
            <person name="Hauser L."/>
            <person name="Brambilla E.M."/>
            <person name="Huber H."/>
            <person name="Yasawong M."/>
            <person name="Rohde M."/>
            <person name="Spring S."/>
            <person name="Abt B."/>
            <person name="Sikorski J."/>
            <person name="Wirth R."/>
            <person name="Detter J.C."/>
            <person name="Woyke T."/>
            <person name="Bristow J."/>
            <person name="Eisen J.A."/>
            <person name="Markowitz V."/>
            <person name="Hugenholtz P."/>
            <person name="Kyrpides N.C."/>
            <person name="Klenk H.P."/>
            <person name="Lapidus A."/>
        </authorList>
    </citation>
    <scope>NUCLEOTIDE SEQUENCE [LARGE SCALE GENOMIC DNA]</scope>
    <source>
        <strain evidence="2">DSM 11204 / 1A</strain>
    </source>
</reference>
<name>G0EHQ2_PYRF1</name>